<dbReference type="Pfam" id="PF04085">
    <property type="entry name" value="MreC"/>
    <property type="match status" value="1"/>
</dbReference>
<evidence type="ECO:0000256" key="3">
    <source>
        <dbReference type="ARBA" id="ARBA00022960"/>
    </source>
</evidence>
<keyword evidence="5" id="KW-0472">Membrane</keyword>
<evidence type="ECO:0000259" key="6">
    <source>
        <dbReference type="Pfam" id="PF04085"/>
    </source>
</evidence>
<dbReference type="PANTHER" id="PTHR34138">
    <property type="entry name" value="CELL SHAPE-DETERMINING PROTEIN MREC"/>
    <property type="match status" value="1"/>
</dbReference>
<keyword evidence="5" id="KW-0812">Transmembrane</keyword>
<feature type="domain" description="Rod shape-determining protein MreC beta-barrel core" evidence="6">
    <location>
        <begin position="116"/>
        <end position="258"/>
    </location>
</feature>
<sequence length="277" mass="30446">MYKKSSLGTILTGAAIFIILEIAALAMLSRSSTLQNIWLNRASLRVSAAIWSGGEKLRDRFTLEKRMDDLAKEKAELETKLRYYVGLEYMEAEYNSVADTSRFPFVYIPSSIVRIGRNETHNYIILNKGYANGVKPQSGIISSKGVIGIVTAVDEHYCYGLTLMNPDISISARVKSTGNLAPVAWDGIHDDKALLKDIPLHHSVTPGDTIVTSGFSSIFPPDIPIGIAGESKTMDGSFQTVSVTLFQDFSTVKYATIVNNLEKDKISEIEEKGGEQL</sequence>
<keyword evidence="5" id="KW-1133">Transmembrane helix</keyword>
<dbReference type="Gene3D" id="2.40.10.350">
    <property type="entry name" value="Rod shape-determining protein MreC, domain 2"/>
    <property type="match status" value="1"/>
</dbReference>
<dbReference type="InterPro" id="IPR042175">
    <property type="entry name" value="Cell/Rod_MreC_2"/>
</dbReference>
<dbReference type="GO" id="GO:0005886">
    <property type="term" value="C:plasma membrane"/>
    <property type="evidence" value="ECO:0007669"/>
    <property type="project" value="TreeGrafter"/>
</dbReference>
<reference evidence="7" key="1">
    <citation type="submission" date="2013-08" db="EMBL/GenBank/DDBJ databases">
        <title>Comparison of modified E. coli strains.</title>
        <authorList>
            <person name="Juergensen J."/>
            <person name="Bonge A."/>
            <person name="Streit W.R."/>
        </authorList>
    </citation>
    <scope>NUCLEOTIDE SEQUENCE</scope>
</reference>
<organism evidence="7">
    <name type="scientific">uncultured bacterium fosmid pJB28H11</name>
    <dbReference type="NCBI Taxonomy" id="1478062"/>
    <lineage>
        <taxon>Bacteria</taxon>
        <taxon>environmental samples</taxon>
    </lineage>
</organism>
<evidence type="ECO:0000256" key="5">
    <source>
        <dbReference type="SAM" id="Phobius"/>
    </source>
</evidence>
<dbReference type="InterPro" id="IPR007221">
    <property type="entry name" value="MreC"/>
</dbReference>
<protein>
    <recommendedName>
        <fullName evidence="2">Cell shape-determining protein MreC</fullName>
    </recommendedName>
    <alternativeName>
        <fullName evidence="4">Cell shape protein MreC</fullName>
    </alternativeName>
</protein>
<evidence type="ECO:0000256" key="2">
    <source>
        <dbReference type="ARBA" id="ARBA00013855"/>
    </source>
</evidence>
<dbReference type="PANTHER" id="PTHR34138:SF1">
    <property type="entry name" value="CELL SHAPE-DETERMINING PROTEIN MREC"/>
    <property type="match status" value="1"/>
</dbReference>
<dbReference type="InterPro" id="IPR042177">
    <property type="entry name" value="Cell/Rod_1"/>
</dbReference>
<evidence type="ECO:0000313" key="7">
    <source>
        <dbReference type="EMBL" id="AIF26480.1"/>
    </source>
</evidence>
<name>A0A0H3U7M7_9BACT</name>
<evidence type="ECO:0000256" key="4">
    <source>
        <dbReference type="ARBA" id="ARBA00032089"/>
    </source>
</evidence>
<dbReference type="GO" id="GO:0008360">
    <property type="term" value="P:regulation of cell shape"/>
    <property type="evidence" value="ECO:0007669"/>
    <property type="project" value="UniProtKB-KW"/>
</dbReference>
<accession>A0A0H3U7M7</accession>
<dbReference type="AlphaFoldDB" id="A0A0H3U7M7"/>
<dbReference type="EMBL" id="KF540234">
    <property type="protein sequence ID" value="AIF26480.1"/>
    <property type="molecule type" value="Genomic_DNA"/>
</dbReference>
<feature type="transmembrane region" description="Helical" evidence="5">
    <location>
        <begin position="6"/>
        <end position="28"/>
    </location>
</feature>
<dbReference type="Gene3D" id="2.40.10.340">
    <property type="entry name" value="Rod shape-determining protein MreC, domain 1"/>
    <property type="match status" value="1"/>
</dbReference>
<evidence type="ECO:0000256" key="1">
    <source>
        <dbReference type="ARBA" id="ARBA00009369"/>
    </source>
</evidence>
<comment type="similarity">
    <text evidence="1">Belongs to the MreC family.</text>
</comment>
<dbReference type="InterPro" id="IPR055342">
    <property type="entry name" value="MreC_beta-barrel_core"/>
</dbReference>
<keyword evidence="3" id="KW-0133">Cell shape</keyword>
<proteinExistence type="inferred from homology"/>